<evidence type="ECO:0000313" key="4">
    <source>
        <dbReference type="Proteomes" id="UP001500002"/>
    </source>
</evidence>
<feature type="domain" description="DUF4185" evidence="2">
    <location>
        <begin position="70"/>
        <end position="383"/>
    </location>
</feature>
<sequence length="391" mass="41971">MRHARATPTLRIAAAAASAAFALCACAAADAGDDAMSPAAVDPDPDEPFVLEGVRDLTEIAKLTGPDAINDTEAAAVAGTDLGSMVNLGDKTFFLFGDTFGQRDPDSYGGQGGNWRSNVSAWTTDDDPSDGITFDGWTSSDDLGWATALVEGEHDANDGTGEVTKIPTYGFAVGDALYLSYMSVRYWGEPGAWDSNFAGLAKSTDEGRVWTALDAPRWPGDSNFIQVATAHVVDGGTEHIYFWSIPAGRFGGVQLMRVPATVEAVEDASAYEYFASTTADGTPEWSADMAAAVTVVDGTIGGLSVMWSDYLDRWIMTYSDGGNAYIREGITPWGPWGEPIEMVSADDYPGLYSPYLNPRYVSDGGQRIYFTLSLWGPYNVFWFSVELVRGR</sequence>
<evidence type="ECO:0000313" key="3">
    <source>
        <dbReference type="EMBL" id="GAA1808299.1"/>
    </source>
</evidence>
<protein>
    <recommendedName>
        <fullName evidence="2">DUF4185 domain-containing protein</fullName>
    </recommendedName>
</protein>
<dbReference type="Pfam" id="PF13810">
    <property type="entry name" value="DUF4185"/>
    <property type="match status" value="1"/>
</dbReference>
<dbReference type="EMBL" id="BAAANJ010000005">
    <property type="protein sequence ID" value="GAA1808299.1"/>
    <property type="molecule type" value="Genomic_DNA"/>
</dbReference>
<evidence type="ECO:0000259" key="2">
    <source>
        <dbReference type="Pfam" id="PF13810"/>
    </source>
</evidence>
<evidence type="ECO:0000256" key="1">
    <source>
        <dbReference type="SAM" id="SignalP"/>
    </source>
</evidence>
<name>A0ABP4YC32_9MICO</name>
<dbReference type="RefSeq" id="WP_344295220.1">
    <property type="nucleotide sequence ID" value="NZ_BAAANJ010000005.1"/>
</dbReference>
<keyword evidence="1" id="KW-0732">Signal</keyword>
<accession>A0ABP4YC32</accession>
<reference evidence="4" key="1">
    <citation type="journal article" date="2019" name="Int. J. Syst. Evol. Microbiol.">
        <title>The Global Catalogue of Microorganisms (GCM) 10K type strain sequencing project: providing services to taxonomists for standard genome sequencing and annotation.</title>
        <authorList>
            <consortium name="The Broad Institute Genomics Platform"/>
            <consortium name="The Broad Institute Genome Sequencing Center for Infectious Disease"/>
            <person name="Wu L."/>
            <person name="Ma J."/>
        </authorList>
    </citation>
    <scope>NUCLEOTIDE SEQUENCE [LARGE SCALE GENOMIC DNA]</scope>
    <source>
        <strain evidence="4">JCM 14322</strain>
    </source>
</reference>
<dbReference type="InterPro" id="IPR025442">
    <property type="entry name" value="DUF4185"/>
</dbReference>
<comment type="caution">
    <text evidence="3">The sequence shown here is derived from an EMBL/GenBank/DDBJ whole genome shotgun (WGS) entry which is preliminary data.</text>
</comment>
<keyword evidence="4" id="KW-1185">Reference proteome</keyword>
<proteinExistence type="predicted"/>
<dbReference type="PROSITE" id="PS51257">
    <property type="entry name" value="PROKAR_LIPOPROTEIN"/>
    <property type="match status" value="1"/>
</dbReference>
<dbReference type="Proteomes" id="UP001500002">
    <property type="component" value="Unassembled WGS sequence"/>
</dbReference>
<feature type="chain" id="PRO_5046454245" description="DUF4185 domain-containing protein" evidence="1">
    <location>
        <begin position="28"/>
        <end position="391"/>
    </location>
</feature>
<gene>
    <name evidence="3" type="ORF">GCM10009749_15840</name>
</gene>
<feature type="signal peptide" evidence="1">
    <location>
        <begin position="1"/>
        <end position="27"/>
    </location>
</feature>
<organism evidence="3 4">
    <name type="scientific">Agromyces neolithicus</name>
    <dbReference type="NCBI Taxonomy" id="269420"/>
    <lineage>
        <taxon>Bacteria</taxon>
        <taxon>Bacillati</taxon>
        <taxon>Actinomycetota</taxon>
        <taxon>Actinomycetes</taxon>
        <taxon>Micrococcales</taxon>
        <taxon>Microbacteriaceae</taxon>
        <taxon>Agromyces</taxon>
    </lineage>
</organism>